<comment type="similarity">
    <text evidence="2 4">Belongs to the class-IV pyridoxal-phosphate-dependent aminotransferase family.</text>
</comment>
<dbReference type="GO" id="GO:0008483">
    <property type="term" value="F:transaminase activity"/>
    <property type="evidence" value="ECO:0007669"/>
    <property type="project" value="UniProtKB-KW"/>
</dbReference>
<dbReference type="Proteomes" id="UP001165366">
    <property type="component" value="Unassembled WGS sequence"/>
</dbReference>
<reference evidence="6" key="1">
    <citation type="submission" date="2022-01" db="EMBL/GenBank/DDBJ databases">
        <authorList>
            <person name="Wang Y."/>
        </authorList>
    </citation>
    <scope>NUCLEOTIDE SEQUENCE</scope>
    <source>
        <strain evidence="6">WB101</strain>
    </source>
</reference>
<dbReference type="InterPro" id="IPR043131">
    <property type="entry name" value="BCAT-like_N"/>
</dbReference>
<evidence type="ECO:0000256" key="4">
    <source>
        <dbReference type="RuleBase" id="RU004106"/>
    </source>
</evidence>
<dbReference type="SUPFAM" id="SSF56752">
    <property type="entry name" value="D-aminoacid aminotransferase-like PLP-dependent enzymes"/>
    <property type="match status" value="1"/>
</dbReference>
<dbReference type="PROSITE" id="PS00770">
    <property type="entry name" value="AA_TRANSFER_CLASS_4"/>
    <property type="match status" value="1"/>
</dbReference>
<keyword evidence="6" id="KW-0032">Aminotransferase</keyword>
<evidence type="ECO:0000313" key="7">
    <source>
        <dbReference type="Proteomes" id="UP001165366"/>
    </source>
</evidence>
<dbReference type="Pfam" id="PF01063">
    <property type="entry name" value="Aminotran_4"/>
    <property type="match status" value="1"/>
</dbReference>
<gene>
    <name evidence="6" type="ORF">L6773_08975</name>
</gene>
<keyword evidence="6" id="KW-0808">Transferase</keyword>
<dbReference type="Gene3D" id="3.30.470.10">
    <property type="match status" value="1"/>
</dbReference>
<dbReference type="EMBL" id="JAKLWS010000009">
    <property type="protein sequence ID" value="MCG2588696.1"/>
    <property type="molecule type" value="Genomic_DNA"/>
</dbReference>
<organism evidence="6 7">
    <name type="scientific">Rhodohalobacter sulfatireducens</name>
    <dbReference type="NCBI Taxonomy" id="2911366"/>
    <lineage>
        <taxon>Bacteria</taxon>
        <taxon>Pseudomonadati</taxon>
        <taxon>Balneolota</taxon>
        <taxon>Balneolia</taxon>
        <taxon>Balneolales</taxon>
        <taxon>Balneolaceae</taxon>
        <taxon>Rhodohalobacter</taxon>
    </lineage>
</organism>
<evidence type="ECO:0000256" key="3">
    <source>
        <dbReference type="ARBA" id="ARBA00022898"/>
    </source>
</evidence>
<keyword evidence="3 5" id="KW-0663">Pyridoxal phosphate</keyword>
<dbReference type="CDD" id="cd00449">
    <property type="entry name" value="PLPDE_IV"/>
    <property type="match status" value="1"/>
</dbReference>
<evidence type="ECO:0000256" key="2">
    <source>
        <dbReference type="ARBA" id="ARBA00009320"/>
    </source>
</evidence>
<reference evidence="6" key="2">
    <citation type="submission" date="2024-05" db="EMBL/GenBank/DDBJ databases">
        <title>Rhodohalobacter halophilus gen. nov., sp. nov., a moderately halophilic member of the family Balneolaceae.</title>
        <authorList>
            <person name="Xia J."/>
        </authorList>
    </citation>
    <scope>NUCLEOTIDE SEQUENCE</scope>
    <source>
        <strain evidence="6">WB101</strain>
    </source>
</reference>
<dbReference type="PANTHER" id="PTHR42743:SF2">
    <property type="entry name" value="AMINODEOXYCHORISMATE LYASE"/>
    <property type="match status" value="1"/>
</dbReference>
<dbReference type="Gene3D" id="3.20.10.10">
    <property type="entry name" value="D-amino Acid Aminotransferase, subunit A, domain 2"/>
    <property type="match status" value="1"/>
</dbReference>
<dbReference type="InterPro" id="IPR036038">
    <property type="entry name" value="Aminotransferase-like"/>
</dbReference>
<comment type="cofactor">
    <cofactor evidence="1 5">
        <name>pyridoxal 5'-phosphate</name>
        <dbReference type="ChEBI" id="CHEBI:597326"/>
    </cofactor>
</comment>
<dbReference type="InterPro" id="IPR018300">
    <property type="entry name" value="Aminotrans_IV_CS"/>
</dbReference>
<evidence type="ECO:0000256" key="1">
    <source>
        <dbReference type="ARBA" id="ARBA00001933"/>
    </source>
</evidence>
<keyword evidence="7" id="KW-1185">Reference proteome</keyword>
<evidence type="ECO:0000313" key="6">
    <source>
        <dbReference type="EMBL" id="MCG2588696.1"/>
    </source>
</evidence>
<dbReference type="RefSeq" id="WP_237853537.1">
    <property type="nucleotide sequence ID" value="NZ_JAKLWS010000009.1"/>
</dbReference>
<dbReference type="InterPro" id="IPR043132">
    <property type="entry name" value="BCAT-like_C"/>
</dbReference>
<dbReference type="InterPro" id="IPR001544">
    <property type="entry name" value="Aminotrans_IV"/>
</dbReference>
<sequence>MSESRNYIILNGSCIPENHAKIPARTSGLYYGAGCFETFIADQGGIFKFDEHIDRLNRGLKYLGVPDSEIIDKKTVLQQIKILLTENDLLGKRSRIRIQASLADKGGYSKSNDSSLTVIISSHVAEKNTEPKKLIVSETNVVPSSARPSSLKLSNMLHYRQAFREASMNGADDAVMQTVDEFVAETSIANIFWMKNGQIFTPSISCDILPGIMRNSIIEIIKNKMKLKVNEGMFVIGKLTQADFAWLTNSVMEVVPVSTIAENSFQPNPDFLLDLQRNLEAYKKENMQYV</sequence>
<comment type="caution">
    <text evidence="6">The sequence shown here is derived from an EMBL/GenBank/DDBJ whole genome shotgun (WGS) entry which is preliminary data.</text>
</comment>
<evidence type="ECO:0000256" key="5">
    <source>
        <dbReference type="RuleBase" id="RU004516"/>
    </source>
</evidence>
<accession>A0ABS9KCX8</accession>
<dbReference type="PANTHER" id="PTHR42743">
    <property type="entry name" value="AMINO-ACID AMINOTRANSFERASE"/>
    <property type="match status" value="1"/>
</dbReference>
<protein>
    <submittedName>
        <fullName evidence="6">Aminotransferase class IV</fullName>
    </submittedName>
</protein>
<proteinExistence type="inferred from homology"/>
<name>A0ABS9KCX8_9BACT</name>
<dbReference type="InterPro" id="IPR050571">
    <property type="entry name" value="Class-IV_PLP-Dep_Aminotrnsfr"/>
</dbReference>